<dbReference type="EMBL" id="OC039385">
    <property type="protein sequence ID" value="CAD7269885.1"/>
    <property type="molecule type" value="Genomic_DNA"/>
</dbReference>
<organism evidence="2">
    <name type="scientific">Timema shepardi</name>
    <name type="common">Walking stick</name>
    <dbReference type="NCBI Taxonomy" id="629360"/>
    <lineage>
        <taxon>Eukaryota</taxon>
        <taxon>Metazoa</taxon>
        <taxon>Ecdysozoa</taxon>
        <taxon>Arthropoda</taxon>
        <taxon>Hexapoda</taxon>
        <taxon>Insecta</taxon>
        <taxon>Pterygota</taxon>
        <taxon>Neoptera</taxon>
        <taxon>Polyneoptera</taxon>
        <taxon>Phasmatodea</taxon>
        <taxon>Timematodea</taxon>
        <taxon>Timematoidea</taxon>
        <taxon>Timematidae</taxon>
        <taxon>Timema</taxon>
    </lineage>
</organism>
<feature type="region of interest" description="Disordered" evidence="1">
    <location>
        <begin position="91"/>
        <end position="124"/>
    </location>
</feature>
<evidence type="ECO:0000313" key="2">
    <source>
        <dbReference type="EMBL" id="CAD7269885.1"/>
    </source>
</evidence>
<proteinExistence type="predicted"/>
<name>A0A7R9G8Y4_TIMSH</name>
<protein>
    <submittedName>
        <fullName evidence="2">Uncharacterized protein</fullName>
    </submittedName>
</protein>
<reference evidence="2" key="1">
    <citation type="submission" date="2020-11" db="EMBL/GenBank/DDBJ databases">
        <authorList>
            <person name="Tran Van P."/>
        </authorList>
    </citation>
    <scope>NUCLEOTIDE SEQUENCE</scope>
</reference>
<dbReference type="AlphaFoldDB" id="A0A7R9G8Y4"/>
<accession>A0A7R9G8Y4</accession>
<evidence type="ECO:0000256" key="1">
    <source>
        <dbReference type="SAM" id="MobiDB-lite"/>
    </source>
</evidence>
<sequence>MTWLQSVIGVDSDKYDFYEKMPDYSTNGLRILSLIGQNFCDLTKSAMRNDTSSFIPALLHMIALINEYKEFIDFDKLSCFCCQNEVDTVRRKKKTTDASKRTLGKKNTTSEEAIEEPTKKKLRD</sequence>
<gene>
    <name evidence="2" type="ORF">TSIB3V08_LOCUS13885</name>
</gene>